<dbReference type="EMBL" id="CP036269">
    <property type="protein sequence ID" value="QDT42352.1"/>
    <property type="molecule type" value="Genomic_DNA"/>
</dbReference>
<evidence type="ECO:0000313" key="1">
    <source>
        <dbReference type="EMBL" id="QDT42352.1"/>
    </source>
</evidence>
<dbReference type="Proteomes" id="UP000317171">
    <property type="component" value="Chromosome"/>
</dbReference>
<evidence type="ECO:0000313" key="2">
    <source>
        <dbReference type="Proteomes" id="UP000317171"/>
    </source>
</evidence>
<keyword evidence="2" id="KW-1185">Reference proteome</keyword>
<sequence>MSENHRLPGKEMLLKLPGRSVVQYAIRCALRAQPLLVLSNGSFTYSASYQQAVVELDRQFRSLLVSASADAVSTVLVVAENALTTPDLPDALKDAILSAVAATRAARTADANYAVEEALNAAELSVEAVKYARHKARGLHTASHFSRLVANETIAAIYKDFESLTKLGMDVTDASESGPLGDFWHGAPPEWYLKTKEYYDKTIKVWGQATANEEAVSETEPFSVYLDPGSAPPELITDLYIALDSLYRAHGGSGLEIVKEERRSLAGEVI</sequence>
<dbReference type="RefSeq" id="WP_145215430.1">
    <property type="nucleotide sequence ID" value="NZ_CP036269.1"/>
</dbReference>
<dbReference type="OrthoDB" id="283296at2"/>
<reference evidence="1 2" key="1">
    <citation type="submission" date="2019-02" db="EMBL/GenBank/DDBJ databases">
        <title>Deep-cultivation of Planctomycetes and their phenomic and genomic characterization uncovers novel biology.</title>
        <authorList>
            <person name="Wiegand S."/>
            <person name="Jogler M."/>
            <person name="Boedeker C."/>
            <person name="Pinto D."/>
            <person name="Vollmers J."/>
            <person name="Rivas-Marin E."/>
            <person name="Kohn T."/>
            <person name="Peeters S.H."/>
            <person name="Heuer A."/>
            <person name="Rast P."/>
            <person name="Oberbeckmann S."/>
            <person name="Bunk B."/>
            <person name="Jeske O."/>
            <person name="Meyerdierks A."/>
            <person name="Storesund J.E."/>
            <person name="Kallscheuer N."/>
            <person name="Luecker S."/>
            <person name="Lage O.M."/>
            <person name="Pohl T."/>
            <person name="Merkel B.J."/>
            <person name="Hornburger P."/>
            <person name="Mueller R.-W."/>
            <person name="Bruemmer F."/>
            <person name="Labrenz M."/>
            <person name="Spormann A.M."/>
            <person name="Op den Camp H."/>
            <person name="Overmann J."/>
            <person name="Amann R."/>
            <person name="Jetten M.S.M."/>
            <person name="Mascher T."/>
            <person name="Medema M.H."/>
            <person name="Devos D.P."/>
            <person name="Kaster A.-K."/>
            <person name="Ovreas L."/>
            <person name="Rohde M."/>
            <person name="Galperin M.Y."/>
            <person name="Jogler C."/>
        </authorList>
    </citation>
    <scope>NUCLEOTIDE SEQUENCE [LARGE SCALE GENOMIC DNA]</scope>
    <source>
        <strain evidence="1 2">Pan241w</strain>
    </source>
</reference>
<name>A0A517REQ5_9PLAN</name>
<dbReference type="AlphaFoldDB" id="A0A517REQ5"/>
<gene>
    <name evidence="1" type="ORF">Pan241w_24350</name>
</gene>
<proteinExistence type="predicted"/>
<dbReference type="KEGG" id="gaz:Pan241w_24350"/>
<organism evidence="1 2">
    <name type="scientific">Gimesia alba</name>
    <dbReference type="NCBI Taxonomy" id="2527973"/>
    <lineage>
        <taxon>Bacteria</taxon>
        <taxon>Pseudomonadati</taxon>
        <taxon>Planctomycetota</taxon>
        <taxon>Planctomycetia</taxon>
        <taxon>Planctomycetales</taxon>
        <taxon>Planctomycetaceae</taxon>
        <taxon>Gimesia</taxon>
    </lineage>
</organism>
<protein>
    <submittedName>
        <fullName evidence="1">Uncharacterized protein</fullName>
    </submittedName>
</protein>
<accession>A0A517REQ5</accession>